<organism evidence="1 2">
    <name type="scientific">Rhamnusium bicolor</name>
    <dbReference type="NCBI Taxonomy" id="1586634"/>
    <lineage>
        <taxon>Eukaryota</taxon>
        <taxon>Metazoa</taxon>
        <taxon>Ecdysozoa</taxon>
        <taxon>Arthropoda</taxon>
        <taxon>Hexapoda</taxon>
        <taxon>Insecta</taxon>
        <taxon>Pterygota</taxon>
        <taxon>Neoptera</taxon>
        <taxon>Endopterygota</taxon>
        <taxon>Coleoptera</taxon>
        <taxon>Polyphaga</taxon>
        <taxon>Cucujiformia</taxon>
        <taxon>Chrysomeloidea</taxon>
        <taxon>Cerambycidae</taxon>
        <taxon>Lepturinae</taxon>
        <taxon>Rhagiini</taxon>
        <taxon>Rhamnusium</taxon>
    </lineage>
</organism>
<name>A0AAV8Y263_9CUCU</name>
<dbReference type="EMBL" id="JANEYF010002573">
    <property type="protein sequence ID" value="KAJ8944734.1"/>
    <property type="molecule type" value="Genomic_DNA"/>
</dbReference>
<sequence>MARIQWKSARTIGIIVGLFILYLAIRAQNYEHKAFVFLPKIHPNEAWEFVADFSNMKYLNPTIVDFNIIEESGNYDHWKYSTEYSERLSHWPHLPNYAQAHFDVKASPKKDTYYISSTHRTCLFMGFYCLNSKSEFKFTHSNSSKGALCEESIKYQCPTFLSAFCRREVIYQRKAIMNNLNKKFTGKIL</sequence>
<keyword evidence="2" id="KW-1185">Reference proteome</keyword>
<reference evidence="1" key="1">
    <citation type="journal article" date="2023" name="Insect Mol. Biol.">
        <title>Genome sequencing provides insights into the evolution of gene families encoding plant cell wall-degrading enzymes in longhorned beetles.</title>
        <authorList>
            <person name="Shin N.R."/>
            <person name="Okamura Y."/>
            <person name="Kirsch R."/>
            <person name="Pauchet Y."/>
        </authorList>
    </citation>
    <scope>NUCLEOTIDE SEQUENCE</scope>
    <source>
        <strain evidence="1">RBIC_L_NR</strain>
    </source>
</reference>
<comment type="caution">
    <text evidence="1">The sequence shown here is derived from an EMBL/GenBank/DDBJ whole genome shotgun (WGS) entry which is preliminary data.</text>
</comment>
<evidence type="ECO:0000313" key="1">
    <source>
        <dbReference type="EMBL" id="KAJ8944734.1"/>
    </source>
</evidence>
<dbReference type="Proteomes" id="UP001162156">
    <property type="component" value="Unassembled WGS sequence"/>
</dbReference>
<gene>
    <name evidence="1" type="ORF">NQ314_009387</name>
</gene>
<proteinExistence type="predicted"/>
<accession>A0AAV8Y263</accession>
<dbReference type="AlphaFoldDB" id="A0AAV8Y263"/>
<evidence type="ECO:0000313" key="2">
    <source>
        <dbReference type="Proteomes" id="UP001162156"/>
    </source>
</evidence>
<protein>
    <submittedName>
        <fullName evidence="1">Uncharacterized protein</fullName>
    </submittedName>
</protein>